<name>A0AAV7P291_PLEWA</name>
<accession>A0AAV7P291</accession>
<dbReference type="EMBL" id="JANPWB010000011">
    <property type="protein sequence ID" value="KAJ1122423.1"/>
    <property type="molecule type" value="Genomic_DNA"/>
</dbReference>
<comment type="caution">
    <text evidence="2">The sequence shown here is derived from an EMBL/GenBank/DDBJ whole genome shotgun (WGS) entry which is preliminary data.</text>
</comment>
<dbReference type="AlphaFoldDB" id="A0AAV7P291"/>
<organism evidence="2 3">
    <name type="scientific">Pleurodeles waltl</name>
    <name type="common">Iberian ribbed newt</name>
    <dbReference type="NCBI Taxonomy" id="8319"/>
    <lineage>
        <taxon>Eukaryota</taxon>
        <taxon>Metazoa</taxon>
        <taxon>Chordata</taxon>
        <taxon>Craniata</taxon>
        <taxon>Vertebrata</taxon>
        <taxon>Euteleostomi</taxon>
        <taxon>Amphibia</taxon>
        <taxon>Batrachia</taxon>
        <taxon>Caudata</taxon>
        <taxon>Salamandroidea</taxon>
        <taxon>Salamandridae</taxon>
        <taxon>Pleurodelinae</taxon>
        <taxon>Pleurodeles</taxon>
    </lineage>
</organism>
<evidence type="ECO:0000313" key="3">
    <source>
        <dbReference type="Proteomes" id="UP001066276"/>
    </source>
</evidence>
<evidence type="ECO:0000256" key="1">
    <source>
        <dbReference type="SAM" id="MobiDB-lite"/>
    </source>
</evidence>
<evidence type="ECO:0000313" key="2">
    <source>
        <dbReference type="EMBL" id="KAJ1122423.1"/>
    </source>
</evidence>
<dbReference type="Proteomes" id="UP001066276">
    <property type="component" value="Chromosome 7"/>
</dbReference>
<reference evidence="2" key="1">
    <citation type="journal article" date="2022" name="bioRxiv">
        <title>Sequencing and chromosome-scale assembly of the giantPleurodeles waltlgenome.</title>
        <authorList>
            <person name="Brown T."/>
            <person name="Elewa A."/>
            <person name="Iarovenko S."/>
            <person name="Subramanian E."/>
            <person name="Araus A.J."/>
            <person name="Petzold A."/>
            <person name="Susuki M."/>
            <person name="Suzuki K.-i.T."/>
            <person name="Hayashi T."/>
            <person name="Toyoda A."/>
            <person name="Oliveira C."/>
            <person name="Osipova E."/>
            <person name="Leigh N.D."/>
            <person name="Simon A."/>
            <person name="Yun M.H."/>
        </authorList>
    </citation>
    <scope>NUCLEOTIDE SEQUENCE</scope>
    <source>
        <strain evidence="2">20211129_DDA</strain>
        <tissue evidence="2">Liver</tissue>
    </source>
</reference>
<protein>
    <submittedName>
        <fullName evidence="2">Uncharacterized protein</fullName>
    </submittedName>
</protein>
<feature type="region of interest" description="Disordered" evidence="1">
    <location>
        <begin position="1"/>
        <end position="23"/>
    </location>
</feature>
<keyword evidence="3" id="KW-1185">Reference proteome</keyword>
<feature type="region of interest" description="Disordered" evidence="1">
    <location>
        <begin position="74"/>
        <end position="96"/>
    </location>
</feature>
<proteinExistence type="predicted"/>
<gene>
    <name evidence="2" type="ORF">NDU88_000910</name>
</gene>
<sequence length="96" mass="10120">MIRLASSVTLHWRPGGPLAAPSPQCQLERTHAASPEAPVLWLPLHNLSADNRTRTAPGGITVSCLSLLAHPLRSATGPQRAGPLSAEARPPSSHPR</sequence>